<dbReference type="InterPro" id="IPR000757">
    <property type="entry name" value="Beta-glucanase-like"/>
</dbReference>
<dbReference type="PANTHER" id="PTHR31361:SF1">
    <property type="entry name" value="BETA-GLUCAN SYNTHESIS-ASSOCIATED PROTEIN KRE6-RELATED"/>
    <property type="match status" value="1"/>
</dbReference>
<protein>
    <submittedName>
        <fullName evidence="12">Related to KRE6-beta-1,6-glucan synthetase</fullName>
    </submittedName>
</protein>
<dbReference type="GO" id="GO:0005789">
    <property type="term" value="C:endoplasmic reticulum membrane"/>
    <property type="evidence" value="ECO:0007669"/>
    <property type="project" value="TreeGrafter"/>
</dbReference>
<dbReference type="PROSITE" id="PS51762">
    <property type="entry name" value="GH16_2"/>
    <property type="match status" value="1"/>
</dbReference>
<evidence type="ECO:0000256" key="5">
    <source>
        <dbReference type="ARBA" id="ARBA00022989"/>
    </source>
</evidence>
<evidence type="ECO:0000256" key="10">
    <source>
        <dbReference type="SAM" id="Phobius"/>
    </source>
</evidence>
<sequence length="611" mass="67764">MSARSPPYALPQHSQSTTPFVNVNLMPPSLSRQPSYKSECLSPGSSSSHNHNPFTDFYSHSSHSDSYRGISSKYALHPNPEMWGYDVSPKSKEEDDWLHQPDKEIDSTGSIFTTRGLSTVGCLSLLAFGLVGLFLGFPLTTAILHKTMSRNGGYNLGGINATGQVMEGVFSLIDRDTPHSAYTKPSPVDGREMQLVFSDEFEVEGRSFYPGDDPFWEAIDAHYWGTKDLEWYDPQTITTKEGKLVIEFREEPNHDLQYMGGHLSSWNKFCFTGGLIEVSVQLPGSNDVSGYWPAVWTMGNLGRAGYGATTEGMWPYSYEACDVGTLANQTLNGVPDVQGQQLGDHAYNYSLSYLPGQRLSGCTCPGEDHPGPMNRDGTFRGRSAPEIDVLEAQIDANLAAAAVSQSCQFAPYNAYYSADNVTYYDLHQTSGTQEINGFKGNVFQQAASVVSRTNQRCYEKSSNPCYSVYGFQYKPGYQSDEAYITWINDNKLSWTLHAGAVGADPIAQISERLIPAEPMYIIMNLGMSHGFSNIDFANLQMPGHMSVDYVRVYQYPDDINYGCDPPNYPTSSYINRFIEAYTNPNITQWATSPEEGGYGQKVPKNRLIDTC</sequence>
<dbReference type="AlphaFoldDB" id="G4TF95"/>
<feature type="domain" description="GH16" evidence="11">
    <location>
        <begin position="179"/>
        <end position="558"/>
    </location>
</feature>
<dbReference type="eggNOG" id="ENOG502QR13">
    <property type="taxonomic scope" value="Eukaryota"/>
</dbReference>
<dbReference type="FunCoup" id="G4TF95">
    <property type="interactions" value="59"/>
</dbReference>
<evidence type="ECO:0000259" key="11">
    <source>
        <dbReference type="PROSITE" id="PS51762"/>
    </source>
</evidence>
<dbReference type="Gene3D" id="2.60.120.200">
    <property type="match status" value="2"/>
</dbReference>
<keyword evidence="7" id="KW-0325">Glycoprotein</keyword>
<comment type="caution">
    <text evidence="12">The sequence shown here is derived from an EMBL/GenBank/DDBJ whole genome shotgun (WGS) entry which is preliminary data.</text>
</comment>
<dbReference type="Pfam" id="PF03935">
    <property type="entry name" value="SKN1_KRE6_Sbg1"/>
    <property type="match status" value="1"/>
</dbReference>
<proteinExistence type="inferred from homology"/>
<evidence type="ECO:0000313" key="12">
    <source>
        <dbReference type="EMBL" id="CCA69988.1"/>
    </source>
</evidence>
<dbReference type="FunFam" id="2.60.120.200:FF:000135">
    <property type="entry name" value="Related to KRE6-glucan synthase subunit"/>
    <property type="match status" value="1"/>
</dbReference>
<comment type="similarity">
    <text evidence="2">Belongs to the SKN1/KRE6 family.</text>
</comment>
<dbReference type="InterPro" id="IPR013320">
    <property type="entry name" value="ConA-like_dom_sf"/>
</dbReference>
<gene>
    <name evidence="12" type="ORF">PIIN_03928</name>
</gene>
<keyword evidence="3 10" id="KW-0812">Transmembrane</keyword>
<accession>G4TF95</accession>
<feature type="region of interest" description="Disordered" evidence="9">
    <location>
        <begin position="1"/>
        <end position="48"/>
    </location>
</feature>
<organism evidence="12 13">
    <name type="scientific">Serendipita indica (strain DSM 11827)</name>
    <name type="common">Root endophyte fungus</name>
    <name type="synonym">Piriformospora indica</name>
    <dbReference type="NCBI Taxonomy" id="1109443"/>
    <lineage>
        <taxon>Eukaryota</taxon>
        <taxon>Fungi</taxon>
        <taxon>Dikarya</taxon>
        <taxon>Basidiomycota</taxon>
        <taxon>Agaricomycotina</taxon>
        <taxon>Agaricomycetes</taxon>
        <taxon>Sebacinales</taxon>
        <taxon>Serendipitaceae</taxon>
        <taxon>Serendipita</taxon>
    </lineage>
</organism>
<evidence type="ECO:0000256" key="7">
    <source>
        <dbReference type="ARBA" id="ARBA00023180"/>
    </source>
</evidence>
<name>G4TF95_SERID</name>
<evidence type="ECO:0000256" key="6">
    <source>
        <dbReference type="ARBA" id="ARBA00023136"/>
    </source>
</evidence>
<dbReference type="HOGENOM" id="CLU_010811_3_1_1"/>
<keyword evidence="13" id="KW-1185">Reference proteome</keyword>
<evidence type="ECO:0000256" key="2">
    <source>
        <dbReference type="ARBA" id="ARBA00010962"/>
    </source>
</evidence>
<dbReference type="EMBL" id="CAFZ01000069">
    <property type="protein sequence ID" value="CCA69988.1"/>
    <property type="molecule type" value="Genomic_DNA"/>
</dbReference>
<dbReference type="OMA" id="YTVWNTY"/>
<dbReference type="InParanoid" id="G4TF95"/>
<comment type="subcellular location">
    <subcellularLocation>
        <location evidence="1">Membrane</location>
        <topology evidence="1">Single-pass type II membrane protein</topology>
    </subcellularLocation>
</comment>
<dbReference type="PANTHER" id="PTHR31361">
    <property type="entry name" value="BETA-GLUCAN SYNTHESIS-ASSOCIATED PROTEIN KRE6-RELATED"/>
    <property type="match status" value="1"/>
</dbReference>
<dbReference type="InterPro" id="IPR005629">
    <property type="entry name" value="Skn1/Kre6/Sbg1"/>
</dbReference>
<keyword evidence="4" id="KW-0735">Signal-anchor</keyword>
<dbReference type="OrthoDB" id="412647at2759"/>
<keyword evidence="6 10" id="KW-0472">Membrane</keyword>
<evidence type="ECO:0000313" key="13">
    <source>
        <dbReference type="Proteomes" id="UP000007148"/>
    </source>
</evidence>
<feature type="compositionally biased region" description="Polar residues" evidence="9">
    <location>
        <begin position="12"/>
        <end position="21"/>
    </location>
</feature>
<feature type="transmembrane region" description="Helical" evidence="10">
    <location>
        <begin position="123"/>
        <end position="144"/>
    </location>
</feature>
<dbReference type="STRING" id="1109443.G4TF95"/>
<keyword evidence="8" id="KW-0961">Cell wall biogenesis/degradation</keyword>
<dbReference type="GO" id="GO:0015926">
    <property type="term" value="F:glucosidase activity"/>
    <property type="evidence" value="ECO:0007669"/>
    <property type="project" value="TreeGrafter"/>
</dbReference>
<reference evidence="12 13" key="1">
    <citation type="journal article" date="2011" name="PLoS Pathog.">
        <title>Endophytic Life Strategies Decoded by Genome and Transcriptome Analyses of the Mutualistic Root Symbiont Piriformospora indica.</title>
        <authorList>
            <person name="Zuccaro A."/>
            <person name="Lahrmann U."/>
            <person name="Guldener U."/>
            <person name="Langen G."/>
            <person name="Pfiffi S."/>
            <person name="Biedenkopf D."/>
            <person name="Wong P."/>
            <person name="Samans B."/>
            <person name="Grimm C."/>
            <person name="Basiewicz M."/>
            <person name="Murat C."/>
            <person name="Martin F."/>
            <person name="Kogel K.H."/>
        </authorList>
    </citation>
    <scope>NUCLEOTIDE SEQUENCE [LARGE SCALE GENOMIC DNA]</scope>
    <source>
        <strain evidence="12 13">DSM 11827</strain>
    </source>
</reference>
<dbReference type="Proteomes" id="UP000007148">
    <property type="component" value="Unassembled WGS sequence"/>
</dbReference>
<dbReference type="SUPFAM" id="SSF49899">
    <property type="entry name" value="Concanavalin A-like lectins/glucanases"/>
    <property type="match status" value="1"/>
</dbReference>
<dbReference type="GO" id="GO:0031505">
    <property type="term" value="P:fungal-type cell wall organization"/>
    <property type="evidence" value="ECO:0007669"/>
    <property type="project" value="TreeGrafter"/>
</dbReference>
<evidence type="ECO:0000256" key="9">
    <source>
        <dbReference type="SAM" id="MobiDB-lite"/>
    </source>
</evidence>
<dbReference type="GO" id="GO:0006078">
    <property type="term" value="P:(1-&gt;6)-beta-D-glucan biosynthetic process"/>
    <property type="evidence" value="ECO:0007669"/>
    <property type="project" value="TreeGrafter"/>
</dbReference>
<dbReference type="GO" id="GO:0005886">
    <property type="term" value="C:plasma membrane"/>
    <property type="evidence" value="ECO:0007669"/>
    <property type="project" value="TreeGrafter"/>
</dbReference>
<dbReference type="CDD" id="cd02180">
    <property type="entry name" value="GH16_fungal_KRE6_glucanase"/>
    <property type="match status" value="1"/>
</dbReference>
<evidence type="ECO:0000256" key="4">
    <source>
        <dbReference type="ARBA" id="ARBA00022968"/>
    </source>
</evidence>
<evidence type="ECO:0000256" key="1">
    <source>
        <dbReference type="ARBA" id="ARBA00004606"/>
    </source>
</evidence>
<keyword evidence="5 10" id="KW-1133">Transmembrane helix</keyword>
<evidence type="ECO:0000256" key="8">
    <source>
        <dbReference type="ARBA" id="ARBA00023316"/>
    </source>
</evidence>
<evidence type="ECO:0000256" key="3">
    <source>
        <dbReference type="ARBA" id="ARBA00022692"/>
    </source>
</evidence>